<evidence type="ECO:0000313" key="3">
    <source>
        <dbReference type="EMBL" id="CAD6197372.1"/>
    </source>
</evidence>
<gene>
    <name evidence="3" type="ORF">CAUJ_LOCUS13281</name>
</gene>
<dbReference type="Proteomes" id="UP000835052">
    <property type="component" value="Unassembled WGS sequence"/>
</dbReference>
<sequence>MLPVLPSPSFLSDDDEEELLIQREIQRKKRNEMFPCFLRLEQNFDTEKEDSAEKEEDVERPSSEEEAPPSWKAELNELEELLRSLEKDPDGAQARGVSEDSVHQEILTRISVISRSSSSSRMSEMMTRQMEIGRVLNDALEMMDWLRSRNKARFVDQDLESLAYEREDFPMYPEAEDEVKLVERKRERELPVSSLPVIDRSEDSLRGLSSVLMMLICLTSTWVLGAPLSQTYVALFSHVVYYTALLLAAAFADHFYVVVTICGTVVFAVLYALQIFAYAVNSISLEEDFFGCLSVYFSVIHLLVSIASGLNAFKNFRSSSIDSQ</sequence>
<feature type="compositionally biased region" description="Basic and acidic residues" evidence="1">
    <location>
        <begin position="45"/>
        <end position="63"/>
    </location>
</feature>
<evidence type="ECO:0000313" key="4">
    <source>
        <dbReference type="Proteomes" id="UP000835052"/>
    </source>
</evidence>
<name>A0A8S1HR50_9PELO</name>
<keyword evidence="4" id="KW-1185">Reference proteome</keyword>
<reference evidence="3" key="1">
    <citation type="submission" date="2020-10" db="EMBL/GenBank/DDBJ databases">
        <authorList>
            <person name="Kikuchi T."/>
        </authorList>
    </citation>
    <scope>NUCLEOTIDE SEQUENCE</scope>
    <source>
        <strain evidence="3">NKZ352</strain>
    </source>
</reference>
<dbReference type="EMBL" id="CAJGYM010000092">
    <property type="protein sequence ID" value="CAD6197372.1"/>
    <property type="molecule type" value="Genomic_DNA"/>
</dbReference>
<evidence type="ECO:0000256" key="1">
    <source>
        <dbReference type="SAM" id="MobiDB-lite"/>
    </source>
</evidence>
<proteinExistence type="predicted"/>
<feature type="transmembrane region" description="Helical" evidence="2">
    <location>
        <begin position="293"/>
        <end position="313"/>
    </location>
</feature>
<evidence type="ECO:0000256" key="2">
    <source>
        <dbReference type="SAM" id="Phobius"/>
    </source>
</evidence>
<dbReference type="AlphaFoldDB" id="A0A8S1HR50"/>
<keyword evidence="2" id="KW-0472">Membrane</keyword>
<keyword evidence="2" id="KW-1133">Transmembrane helix</keyword>
<comment type="caution">
    <text evidence="3">The sequence shown here is derived from an EMBL/GenBank/DDBJ whole genome shotgun (WGS) entry which is preliminary data.</text>
</comment>
<feature type="region of interest" description="Disordered" evidence="1">
    <location>
        <begin position="41"/>
        <end position="70"/>
    </location>
</feature>
<feature type="transmembrane region" description="Helical" evidence="2">
    <location>
        <begin position="255"/>
        <end position="281"/>
    </location>
</feature>
<protein>
    <submittedName>
        <fullName evidence="3">Uncharacterized protein</fullName>
    </submittedName>
</protein>
<feature type="transmembrane region" description="Helical" evidence="2">
    <location>
        <begin position="231"/>
        <end position="248"/>
    </location>
</feature>
<feature type="transmembrane region" description="Helical" evidence="2">
    <location>
        <begin position="205"/>
        <end position="225"/>
    </location>
</feature>
<accession>A0A8S1HR50</accession>
<organism evidence="3 4">
    <name type="scientific">Caenorhabditis auriculariae</name>
    <dbReference type="NCBI Taxonomy" id="2777116"/>
    <lineage>
        <taxon>Eukaryota</taxon>
        <taxon>Metazoa</taxon>
        <taxon>Ecdysozoa</taxon>
        <taxon>Nematoda</taxon>
        <taxon>Chromadorea</taxon>
        <taxon>Rhabditida</taxon>
        <taxon>Rhabditina</taxon>
        <taxon>Rhabditomorpha</taxon>
        <taxon>Rhabditoidea</taxon>
        <taxon>Rhabditidae</taxon>
        <taxon>Peloderinae</taxon>
        <taxon>Caenorhabditis</taxon>
    </lineage>
</organism>
<keyword evidence="2" id="KW-0812">Transmembrane</keyword>